<name>A0AAD7IJ12_9AGAR</name>
<sequence length="308" mass="32526">MRIITCVVLGAALRNRPPLGSMDSLVMVPPRWSARSARACARPPRYLILKPIFFSPSSLLFSVYIFPCPPSSSLLCHCSVSYHLFIHRARPAASTSHVGRGTAHGHGDGDGWGGRMGAGAGEGCRGECGGGACWAARIGGGSSRGRDDRQSPRPLRDVLASRPDVHVRRPPTPAASMPLTPAPGHASSSSTPPSSTPALTGSAIALPYCMLCAFVATDTVAIYDTQQTGPVCLLTKLRIWHSPRTGAPVARRLLHARHLDKILPTHHTQQAAGRGPAFGADFVPVEFASIQAAVGARRKEAGSVRSSR</sequence>
<protein>
    <submittedName>
        <fullName evidence="2">Uncharacterized protein</fullName>
    </submittedName>
</protein>
<accession>A0AAD7IJ12</accession>
<evidence type="ECO:0000313" key="3">
    <source>
        <dbReference type="Proteomes" id="UP001215598"/>
    </source>
</evidence>
<dbReference type="EMBL" id="JARKIB010000094">
    <property type="protein sequence ID" value="KAJ7742631.1"/>
    <property type="molecule type" value="Genomic_DNA"/>
</dbReference>
<reference evidence="2" key="1">
    <citation type="submission" date="2023-03" db="EMBL/GenBank/DDBJ databases">
        <title>Massive genome expansion in bonnet fungi (Mycena s.s.) driven by repeated elements and novel gene families across ecological guilds.</title>
        <authorList>
            <consortium name="Lawrence Berkeley National Laboratory"/>
            <person name="Harder C.B."/>
            <person name="Miyauchi S."/>
            <person name="Viragh M."/>
            <person name="Kuo A."/>
            <person name="Thoen E."/>
            <person name="Andreopoulos B."/>
            <person name="Lu D."/>
            <person name="Skrede I."/>
            <person name="Drula E."/>
            <person name="Henrissat B."/>
            <person name="Morin E."/>
            <person name="Kohler A."/>
            <person name="Barry K."/>
            <person name="LaButti K."/>
            <person name="Morin E."/>
            <person name="Salamov A."/>
            <person name="Lipzen A."/>
            <person name="Mereny Z."/>
            <person name="Hegedus B."/>
            <person name="Baldrian P."/>
            <person name="Stursova M."/>
            <person name="Weitz H."/>
            <person name="Taylor A."/>
            <person name="Grigoriev I.V."/>
            <person name="Nagy L.G."/>
            <person name="Martin F."/>
            <person name="Kauserud H."/>
        </authorList>
    </citation>
    <scope>NUCLEOTIDE SEQUENCE</scope>
    <source>
        <strain evidence="2">CBHHK182m</strain>
    </source>
</reference>
<proteinExistence type="predicted"/>
<feature type="compositionally biased region" description="Low complexity" evidence="1">
    <location>
        <begin position="182"/>
        <end position="197"/>
    </location>
</feature>
<evidence type="ECO:0000256" key="1">
    <source>
        <dbReference type="SAM" id="MobiDB-lite"/>
    </source>
</evidence>
<evidence type="ECO:0000313" key="2">
    <source>
        <dbReference type="EMBL" id="KAJ7742631.1"/>
    </source>
</evidence>
<organism evidence="2 3">
    <name type="scientific">Mycena metata</name>
    <dbReference type="NCBI Taxonomy" id="1033252"/>
    <lineage>
        <taxon>Eukaryota</taxon>
        <taxon>Fungi</taxon>
        <taxon>Dikarya</taxon>
        <taxon>Basidiomycota</taxon>
        <taxon>Agaricomycotina</taxon>
        <taxon>Agaricomycetes</taxon>
        <taxon>Agaricomycetidae</taxon>
        <taxon>Agaricales</taxon>
        <taxon>Marasmiineae</taxon>
        <taxon>Mycenaceae</taxon>
        <taxon>Mycena</taxon>
    </lineage>
</organism>
<feature type="region of interest" description="Disordered" evidence="1">
    <location>
        <begin position="140"/>
        <end position="197"/>
    </location>
</feature>
<dbReference type="Proteomes" id="UP001215598">
    <property type="component" value="Unassembled WGS sequence"/>
</dbReference>
<gene>
    <name evidence="2" type="ORF">B0H16DRAFT_1022465</name>
</gene>
<dbReference type="AlphaFoldDB" id="A0AAD7IJ12"/>
<feature type="region of interest" description="Disordered" evidence="1">
    <location>
        <begin position="95"/>
        <end position="114"/>
    </location>
</feature>
<keyword evidence="3" id="KW-1185">Reference proteome</keyword>
<comment type="caution">
    <text evidence="2">The sequence shown here is derived from an EMBL/GenBank/DDBJ whole genome shotgun (WGS) entry which is preliminary data.</text>
</comment>
<feature type="compositionally biased region" description="Basic and acidic residues" evidence="1">
    <location>
        <begin position="144"/>
        <end position="156"/>
    </location>
</feature>